<dbReference type="EMBL" id="JAQOWY010000042">
    <property type="protein sequence ID" value="KAK1854136.1"/>
    <property type="molecule type" value="Genomic_DNA"/>
</dbReference>
<dbReference type="Proteomes" id="UP001243330">
    <property type="component" value="Unassembled WGS sequence"/>
</dbReference>
<protein>
    <submittedName>
        <fullName evidence="1">Uncharacterized protein</fullName>
    </submittedName>
</protein>
<dbReference type="AlphaFoldDB" id="A0AAD9ATA5"/>
<evidence type="ECO:0000313" key="2">
    <source>
        <dbReference type="Proteomes" id="UP001243330"/>
    </source>
</evidence>
<sequence length="209" mass="23328">MESQVWPAAEPWRRLYNTGGSIIADGACFQDIGQTRRKPGIDLRGRFLSRTERTNGAPELCWGLRAVFCVATMWAAKPGTPPPAPVLELPPSTIHFTDSCTVYGKYWFRVERAKYREGLRVCKQHSIPHKPRAKMVVFRHVKICLGLVAIGPWPGRTLLVKKQYTRSRRSGEAGMIAKFVSTRSRLDTKKPAILCKPGPPLIGPSVFGS</sequence>
<organism evidence="1 2">
    <name type="scientific">Colletotrichum chrysophilum</name>
    <dbReference type="NCBI Taxonomy" id="1836956"/>
    <lineage>
        <taxon>Eukaryota</taxon>
        <taxon>Fungi</taxon>
        <taxon>Dikarya</taxon>
        <taxon>Ascomycota</taxon>
        <taxon>Pezizomycotina</taxon>
        <taxon>Sordariomycetes</taxon>
        <taxon>Hypocreomycetidae</taxon>
        <taxon>Glomerellales</taxon>
        <taxon>Glomerellaceae</taxon>
        <taxon>Colletotrichum</taxon>
        <taxon>Colletotrichum gloeosporioides species complex</taxon>
    </lineage>
</organism>
<gene>
    <name evidence="1" type="ORF">CCHR01_03219</name>
</gene>
<accession>A0AAD9ATA5</accession>
<keyword evidence="2" id="KW-1185">Reference proteome</keyword>
<comment type="caution">
    <text evidence="1">The sequence shown here is derived from an EMBL/GenBank/DDBJ whole genome shotgun (WGS) entry which is preliminary data.</text>
</comment>
<reference evidence="1" key="1">
    <citation type="submission" date="2023-01" db="EMBL/GenBank/DDBJ databases">
        <title>Colletotrichum chrysophilum M932 genome sequence.</title>
        <authorList>
            <person name="Baroncelli R."/>
        </authorList>
    </citation>
    <scope>NUCLEOTIDE SEQUENCE</scope>
    <source>
        <strain evidence="1">M932</strain>
    </source>
</reference>
<name>A0AAD9ATA5_9PEZI</name>
<proteinExistence type="predicted"/>
<evidence type="ECO:0000313" key="1">
    <source>
        <dbReference type="EMBL" id="KAK1854136.1"/>
    </source>
</evidence>